<feature type="non-terminal residue" evidence="1">
    <location>
        <position position="1"/>
    </location>
</feature>
<proteinExistence type="predicted"/>
<comment type="caution">
    <text evidence="1">The sequence shown here is derived from an EMBL/GenBank/DDBJ whole genome shotgun (WGS) entry which is preliminary data.</text>
</comment>
<name>X0U3Y5_9ZZZZ</name>
<protein>
    <submittedName>
        <fullName evidence="1">Uncharacterized protein</fullName>
    </submittedName>
</protein>
<dbReference type="AlphaFoldDB" id="X0U3Y5"/>
<organism evidence="1">
    <name type="scientific">marine sediment metagenome</name>
    <dbReference type="NCBI Taxonomy" id="412755"/>
    <lineage>
        <taxon>unclassified sequences</taxon>
        <taxon>metagenomes</taxon>
        <taxon>ecological metagenomes</taxon>
    </lineage>
</organism>
<accession>X0U3Y5</accession>
<sequence>LRKEYDAAERDLRKDLAGRFCDVTVLAASAMNVGGKLRQICSGAIY</sequence>
<evidence type="ECO:0000313" key="1">
    <source>
        <dbReference type="EMBL" id="GAF95107.1"/>
    </source>
</evidence>
<gene>
    <name evidence="1" type="ORF">S01H1_24481</name>
</gene>
<feature type="non-terminal residue" evidence="1">
    <location>
        <position position="46"/>
    </location>
</feature>
<dbReference type="EMBL" id="BARS01014603">
    <property type="protein sequence ID" value="GAF95107.1"/>
    <property type="molecule type" value="Genomic_DNA"/>
</dbReference>
<reference evidence="1" key="1">
    <citation type="journal article" date="2014" name="Front. Microbiol.">
        <title>High frequency of phylogenetically diverse reductive dehalogenase-homologous genes in deep subseafloor sedimentary metagenomes.</title>
        <authorList>
            <person name="Kawai M."/>
            <person name="Futagami T."/>
            <person name="Toyoda A."/>
            <person name="Takaki Y."/>
            <person name="Nishi S."/>
            <person name="Hori S."/>
            <person name="Arai W."/>
            <person name="Tsubouchi T."/>
            <person name="Morono Y."/>
            <person name="Uchiyama I."/>
            <person name="Ito T."/>
            <person name="Fujiyama A."/>
            <person name="Inagaki F."/>
            <person name="Takami H."/>
        </authorList>
    </citation>
    <scope>NUCLEOTIDE SEQUENCE</scope>
    <source>
        <strain evidence="1">Expedition CK06-06</strain>
    </source>
</reference>